<evidence type="ECO:0000259" key="5">
    <source>
        <dbReference type="PROSITE" id="PS51898"/>
    </source>
</evidence>
<keyword evidence="4" id="KW-0233">DNA recombination</keyword>
<keyword evidence="2" id="KW-0229">DNA integration</keyword>
<dbReference type="InterPro" id="IPR002104">
    <property type="entry name" value="Integrase_catalytic"/>
</dbReference>
<dbReference type="SUPFAM" id="SSF56349">
    <property type="entry name" value="DNA breaking-rejoining enzymes"/>
    <property type="match status" value="1"/>
</dbReference>
<dbReference type="Gene3D" id="1.10.150.130">
    <property type="match status" value="1"/>
</dbReference>
<dbReference type="Pfam" id="PF13356">
    <property type="entry name" value="Arm-DNA-bind_3"/>
    <property type="match status" value="1"/>
</dbReference>
<gene>
    <name evidence="6" type="ORF">ACFPP9_25705</name>
</gene>
<dbReference type="Gene3D" id="1.10.443.10">
    <property type="entry name" value="Intergrase catalytic core"/>
    <property type="match status" value="1"/>
</dbReference>
<accession>A0ABW0Q511</accession>
<dbReference type="InterPro" id="IPR038488">
    <property type="entry name" value="Integrase_DNA-bd_sf"/>
</dbReference>
<dbReference type="EMBL" id="JBHSML010000033">
    <property type="protein sequence ID" value="MFC5519187.1"/>
    <property type="molecule type" value="Genomic_DNA"/>
</dbReference>
<proteinExistence type="inferred from homology"/>
<dbReference type="CDD" id="cd00796">
    <property type="entry name" value="INT_Rci_Hp1_C"/>
    <property type="match status" value="1"/>
</dbReference>
<feature type="domain" description="Tyr recombinase" evidence="5">
    <location>
        <begin position="224"/>
        <end position="400"/>
    </location>
</feature>
<dbReference type="PANTHER" id="PTHR30629">
    <property type="entry name" value="PROPHAGE INTEGRASE"/>
    <property type="match status" value="1"/>
</dbReference>
<reference evidence="7" key="1">
    <citation type="journal article" date="2019" name="Int. J. Syst. Evol. Microbiol.">
        <title>The Global Catalogue of Microorganisms (GCM) 10K type strain sequencing project: providing services to taxonomists for standard genome sequencing and annotation.</title>
        <authorList>
            <consortium name="The Broad Institute Genomics Platform"/>
            <consortium name="The Broad Institute Genome Sequencing Center for Infectious Disease"/>
            <person name="Wu L."/>
            <person name="Ma J."/>
        </authorList>
    </citation>
    <scope>NUCLEOTIDE SEQUENCE [LARGE SCALE GENOMIC DNA]</scope>
    <source>
        <strain evidence="7">KACC 12633</strain>
    </source>
</reference>
<dbReference type="PROSITE" id="PS51898">
    <property type="entry name" value="TYR_RECOMBINASE"/>
    <property type="match status" value="1"/>
</dbReference>
<dbReference type="InterPro" id="IPR013762">
    <property type="entry name" value="Integrase-like_cat_sf"/>
</dbReference>
<dbReference type="Pfam" id="PF00589">
    <property type="entry name" value="Phage_integrase"/>
    <property type="match status" value="1"/>
</dbReference>
<evidence type="ECO:0000313" key="6">
    <source>
        <dbReference type="EMBL" id="MFC5519187.1"/>
    </source>
</evidence>
<evidence type="ECO:0000313" key="7">
    <source>
        <dbReference type="Proteomes" id="UP001596150"/>
    </source>
</evidence>
<keyword evidence="7" id="KW-1185">Reference proteome</keyword>
<dbReference type="InterPro" id="IPR010998">
    <property type="entry name" value="Integrase_recombinase_N"/>
</dbReference>
<protein>
    <submittedName>
        <fullName evidence="6">Tyrosine-type recombinase/integrase</fullName>
    </submittedName>
</protein>
<evidence type="ECO:0000256" key="2">
    <source>
        <dbReference type="ARBA" id="ARBA00022908"/>
    </source>
</evidence>
<sequence length="420" mass="45410">MPKLTKRTVEAAIPRDRQFTIWCSDLAGFGVFINPTGKRSYFVDYRNDAGLRRRMTIGQHGKITTEEARKLAIATLGSAVRGNDPGGERAERRKAITVSELCTRYLEGSYSGLVTGRRGTRKKPSSLLIEAGRIDRHIVPLLGRRLVNELVPADVYRFMRDVTSGKTAVVAVSDKKRGKVVVTGGAGTAARTVGLLGGILSYAVSEGIIETNPTRGVKKPAGQRRERRLSPDDYRALGQALQRADGEAETPQVIQAIWLLALTGCRRGEIVSLRWSEVDSDGMSLRLQDSKTGASVRPIGSPVINLLSTIKRDPQLLFVLPAVRGDGPFGGFPRGWARIMERAGLEDVTPHTLRHSFASVAGDLGFAESTIAALIGHAAGSVTSRYIHRLDSVMVASADKVAKAVLDQMSDSSSGFPPKL</sequence>
<evidence type="ECO:0000256" key="1">
    <source>
        <dbReference type="ARBA" id="ARBA00008857"/>
    </source>
</evidence>
<dbReference type="InterPro" id="IPR050808">
    <property type="entry name" value="Phage_Integrase"/>
</dbReference>
<organism evidence="6 7">
    <name type="scientific">Kaistia terrae</name>
    <dbReference type="NCBI Taxonomy" id="537017"/>
    <lineage>
        <taxon>Bacteria</taxon>
        <taxon>Pseudomonadati</taxon>
        <taxon>Pseudomonadota</taxon>
        <taxon>Alphaproteobacteria</taxon>
        <taxon>Hyphomicrobiales</taxon>
        <taxon>Kaistiaceae</taxon>
        <taxon>Kaistia</taxon>
    </lineage>
</organism>
<evidence type="ECO:0000256" key="4">
    <source>
        <dbReference type="ARBA" id="ARBA00023172"/>
    </source>
</evidence>
<evidence type="ECO:0000256" key="3">
    <source>
        <dbReference type="ARBA" id="ARBA00023125"/>
    </source>
</evidence>
<comment type="caution">
    <text evidence="6">The sequence shown here is derived from an EMBL/GenBank/DDBJ whole genome shotgun (WGS) entry which is preliminary data.</text>
</comment>
<dbReference type="InterPro" id="IPR025166">
    <property type="entry name" value="Integrase_DNA_bind_dom"/>
</dbReference>
<keyword evidence="3" id="KW-0238">DNA-binding</keyword>
<dbReference type="PANTHER" id="PTHR30629:SF2">
    <property type="entry name" value="PROPHAGE INTEGRASE INTS-RELATED"/>
    <property type="match status" value="1"/>
</dbReference>
<name>A0ABW0Q511_9HYPH</name>
<dbReference type="Proteomes" id="UP001596150">
    <property type="component" value="Unassembled WGS sequence"/>
</dbReference>
<dbReference type="RefSeq" id="WP_266346023.1">
    <property type="nucleotide sequence ID" value="NZ_JAPKNH010000012.1"/>
</dbReference>
<dbReference type="InterPro" id="IPR011010">
    <property type="entry name" value="DNA_brk_join_enz"/>
</dbReference>
<dbReference type="Gene3D" id="3.30.160.390">
    <property type="entry name" value="Integrase, DNA-binding domain"/>
    <property type="match status" value="1"/>
</dbReference>
<comment type="similarity">
    <text evidence="1">Belongs to the 'phage' integrase family.</text>
</comment>